<keyword evidence="1" id="KW-0645">Protease</keyword>
<name>A0A934UKU9_9SPHI</name>
<dbReference type="Gene3D" id="2.60.40.1120">
    <property type="entry name" value="Carboxypeptidase-like, regulatory domain"/>
    <property type="match status" value="1"/>
</dbReference>
<organism evidence="1 2">
    <name type="scientific">Mucilaginibacter segetis</name>
    <dbReference type="NCBI Taxonomy" id="2793071"/>
    <lineage>
        <taxon>Bacteria</taxon>
        <taxon>Pseudomonadati</taxon>
        <taxon>Bacteroidota</taxon>
        <taxon>Sphingobacteriia</taxon>
        <taxon>Sphingobacteriales</taxon>
        <taxon>Sphingobacteriaceae</taxon>
        <taxon>Mucilaginibacter</taxon>
    </lineage>
</organism>
<dbReference type="SUPFAM" id="SSF49464">
    <property type="entry name" value="Carboxypeptidase regulatory domain-like"/>
    <property type="match status" value="1"/>
</dbReference>
<comment type="caution">
    <text evidence="1">The sequence shown here is derived from an EMBL/GenBank/DDBJ whole genome shotgun (WGS) entry which is preliminary data.</text>
</comment>
<dbReference type="Pfam" id="PF13715">
    <property type="entry name" value="CarbopepD_reg_2"/>
    <property type="match status" value="1"/>
</dbReference>
<dbReference type="EMBL" id="JAEHFW010000001">
    <property type="protein sequence ID" value="MBK0377843.1"/>
    <property type="molecule type" value="Genomic_DNA"/>
</dbReference>
<gene>
    <name evidence="1" type="ORF">I5M19_00880</name>
</gene>
<dbReference type="GO" id="GO:0004180">
    <property type="term" value="F:carboxypeptidase activity"/>
    <property type="evidence" value="ECO:0007669"/>
    <property type="project" value="UniProtKB-KW"/>
</dbReference>
<dbReference type="InterPro" id="IPR008969">
    <property type="entry name" value="CarboxyPept-like_regulatory"/>
</dbReference>
<reference evidence="1" key="1">
    <citation type="submission" date="2020-12" db="EMBL/GenBank/DDBJ databases">
        <title>Bacterial novel species Mucilaginibacter sp. SD-g isolated from soil.</title>
        <authorList>
            <person name="Jung H.-Y."/>
        </authorList>
    </citation>
    <scope>NUCLEOTIDE SEQUENCE</scope>
    <source>
        <strain evidence="1">SD-g</strain>
    </source>
</reference>
<protein>
    <submittedName>
        <fullName evidence="1">Carboxypeptidase-like regulatory domain-containing protein</fullName>
    </submittedName>
</protein>
<keyword evidence="2" id="KW-1185">Reference proteome</keyword>
<keyword evidence="1" id="KW-0121">Carboxypeptidase</keyword>
<dbReference type="RefSeq" id="WP_200063094.1">
    <property type="nucleotide sequence ID" value="NZ_JAEHFW010000001.1"/>
</dbReference>
<accession>A0A934UKU9</accession>
<evidence type="ECO:0000313" key="2">
    <source>
        <dbReference type="Proteomes" id="UP000613193"/>
    </source>
</evidence>
<proteinExistence type="predicted"/>
<evidence type="ECO:0000313" key="1">
    <source>
        <dbReference type="EMBL" id="MBK0377843.1"/>
    </source>
</evidence>
<dbReference type="Proteomes" id="UP000613193">
    <property type="component" value="Unassembled WGS sequence"/>
</dbReference>
<keyword evidence="1" id="KW-0378">Hydrolase</keyword>
<dbReference type="AlphaFoldDB" id="A0A934UKU9"/>
<sequence length="578" mass="63827">MYRIIRLCVIGIVLLFSVEIQTAFAQSILTRNISIHVKNMPLGVVLKTMEEKGKFYFSYNSNILKTDSLISVDADNLTIRDVLNQMLRSRFEYKETKDYVILRYAPLKLSLITEKAITENNEYVITGFITDEQNGRKLPNASVYEKNLLQSTLTNADGYFELRLKNEGVQVHLTISKEFYKDTTIIFLNDVKINRQVNRSAFYYAVNNDFEGIETTSLGKLFISTRQRIQSMNLSGMIANAPFQASAIPNVSTHGELSGQIVNKVSLNAVGGYNAGVDGAELGIIFNLDKGNVQHFQLAGAFNIVGGTVNGVQIGGLYNNVLGNFNGVQFALLHNSIKHDLNGVQFSLYNHVRGSLSGMQIGPVGNIANGNVNGIQLAALGNVAGAKFSGIQIGGVFNYARNLRGLQIGLVNIADTSSGFSIGLINIVRHGYHKLTLSANETLNANIAVKSGSENLYTIYTAGARLNNNSKIYGFGLGFGNLMHLSKSFAFNPELSSRYLYEGSWDYANFLNRLDANINIKLSRWISITGGPALNVFYSNQQTSVNGYALAQNLHHNLPSDNRKLNWWIGWNLGINFF</sequence>